<evidence type="ECO:0000313" key="1">
    <source>
        <dbReference type="EMBL" id="MFD2262240.1"/>
    </source>
</evidence>
<keyword evidence="2" id="KW-1185">Reference proteome</keyword>
<gene>
    <name evidence="1" type="ORF">ACFSM5_05025</name>
</gene>
<proteinExistence type="predicted"/>
<protein>
    <submittedName>
        <fullName evidence="1">Uncharacterized protein</fullName>
    </submittedName>
</protein>
<evidence type="ECO:0000313" key="2">
    <source>
        <dbReference type="Proteomes" id="UP001597295"/>
    </source>
</evidence>
<dbReference type="RefSeq" id="WP_379875159.1">
    <property type="nucleotide sequence ID" value="NZ_JBHUIP010000003.1"/>
</dbReference>
<sequence>MTRAEFKRVLAAWLLILPLAGLAGIFLTGKDLVCASGQRATAAPAKSNAPRPLLPVSCDAVKLALR</sequence>
<accession>A0ABW5DSH0</accession>
<dbReference type="Proteomes" id="UP001597295">
    <property type="component" value="Unassembled WGS sequence"/>
</dbReference>
<name>A0ABW5DSH0_9PROT</name>
<comment type="caution">
    <text evidence="1">The sequence shown here is derived from an EMBL/GenBank/DDBJ whole genome shotgun (WGS) entry which is preliminary data.</text>
</comment>
<organism evidence="1 2">
    <name type="scientific">Lacibacterium aquatile</name>
    <dbReference type="NCBI Taxonomy" id="1168082"/>
    <lineage>
        <taxon>Bacteria</taxon>
        <taxon>Pseudomonadati</taxon>
        <taxon>Pseudomonadota</taxon>
        <taxon>Alphaproteobacteria</taxon>
        <taxon>Rhodospirillales</taxon>
        <taxon>Rhodospirillaceae</taxon>
    </lineage>
</organism>
<reference evidence="2" key="1">
    <citation type="journal article" date="2019" name="Int. J. Syst. Evol. Microbiol.">
        <title>The Global Catalogue of Microorganisms (GCM) 10K type strain sequencing project: providing services to taxonomists for standard genome sequencing and annotation.</title>
        <authorList>
            <consortium name="The Broad Institute Genomics Platform"/>
            <consortium name="The Broad Institute Genome Sequencing Center for Infectious Disease"/>
            <person name="Wu L."/>
            <person name="Ma J."/>
        </authorList>
    </citation>
    <scope>NUCLEOTIDE SEQUENCE [LARGE SCALE GENOMIC DNA]</scope>
    <source>
        <strain evidence="2">CGMCC 1.19062</strain>
    </source>
</reference>
<dbReference type="EMBL" id="JBHUIP010000003">
    <property type="protein sequence ID" value="MFD2262240.1"/>
    <property type="molecule type" value="Genomic_DNA"/>
</dbReference>